<evidence type="ECO:0000313" key="3">
    <source>
        <dbReference type="Proteomes" id="UP000655208"/>
    </source>
</evidence>
<dbReference type="PANTHER" id="PTHR13696">
    <property type="entry name" value="P-LOOP CONTAINING NUCLEOSIDE TRIPHOSPHATE HYDROLASE"/>
    <property type="match status" value="1"/>
</dbReference>
<dbReference type="Pfam" id="PF13614">
    <property type="entry name" value="AAA_31"/>
    <property type="match status" value="1"/>
</dbReference>
<organism evidence="2 3">
    <name type="scientific">Nakamurella endophytica</name>
    <dbReference type="NCBI Taxonomy" id="1748367"/>
    <lineage>
        <taxon>Bacteria</taxon>
        <taxon>Bacillati</taxon>
        <taxon>Actinomycetota</taxon>
        <taxon>Actinomycetes</taxon>
        <taxon>Nakamurellales</taxon>
        <taxon>Nakamurellaceae</taxon>
        <taxon>Nakamurella</taxon>
    </lineage>
</organism>
<name>A0A917WMZ7_9ACTN</name>
<dbReference type="CDD" id="cd02042">
    <property type="entry name" value="ParAB_family"/>
    <property type="match status" value="1"/>
</dbReference>
<comment type="caution">
    <text evidence="2">The sequence shown here is derived from an EMBL/GenBank/DDBJ whole genome shotgun (WGS) entry which is preliminary data.</text>
</comment>
<dbReference type="SUPFAM" id="SSF52540">
    <property type="entry name" value="P-loop containing nucleoside triphosphate hydrolases"/>
    <property type="match status" value="1"/>
</dbReference>
<dbReference type="InterPro" id="IPR025669">
    <property type="entry name" value="AAA_dom"/>
</dbReference>
<reference evidence="2" key="2">
    <citation type="submission" date="2020-09" db="EMBL/GenBank/DDBJ databases">
        <authorList>
            <person name="Sun Q."/>
            <person name="Zhou Y."/>
        </authorList>
    </citation>
    <scope>NUCLEOTIDE SEQUENCE</scope>
    <source>
        <strain evidence="2">CGMCC 4.7308</strain>
    </source>
</reference>
<dbReference type="Proteomes" id="UP000655208">
    <property type="component" value="Unassembled WGS sequence"/>
</dbReference>
<dbReference type="InterPro" id="IPR050678">
    <property type="entry name" value="DNA_Partitioning_ATPase"/>
</dbReference>
<keyword evidence="3" id="KW-1185">Reference proteome</keyword>
<dbReference type="AlphaFoldDB" id="A0A917WMZ7"/>
<protein>
    <recommendedName>
        <fullName evidence="1">AAA domain-containing protein</fullName>
    </recommendedName>
</protein>
<accession>A0A917WMZ7</accession>
<evidence type="ECO:0000259" key="1">
    <source>
        <dbReference type="Pfam" id="PF13614"/>
    </source>
</evidence>
<dbReference type="InterPro" id="IPR027417">
    <property type="entry name" value="P-loop_NTPase"/>
</dbReference>
<sequence>MTVIDQRQRQALDRVCAVINGKGGVGKTTIVANVGGLLAKSDYRVLLIDLDPQGNLAEDLGFTDRDDLNDDGEALSKGLMFGPPTEPVRQVRPNLDVLVGGHHLDSAAAALIARAGKDHDGVRLALAKLLLPIADQYDLVLVDCPPGNEPLQAAAVAAARWAIVPVKTDRSSRKGLIEVARRLDSVVDVNPNLDLLGVVLMGVGTSAHKVQQTTRDMISETLGTDERVFQATIRHSEATAQATRERGLLVHELDEEVRKGPKWWEIRRREPGTATAGGPRSATSVADDLYALANEVVFRITNAEGQTVA</sequence>
<reference evidence="2" key="1">
    <citation type="journal article" date="2014" name="Int. J. Syst. Evol. Microbiol.">
        <title>Complete genome sequence of Corynebacterium casei LMG S-19264T (=DSM 44701T), isolated from a smear-ripened cheese.</title>
        <authorList>
            <consortium name="US DOE Joint Genome Institute (JGI-PGF)"/>
            <person name="Walter F."/>
            <person name="Albersmeier A."/>
            <person name="Kalinowski J."/>
            <person name="Ruckert C."/>
        </authorList>
    </citation>
    <scope>NUCLEOTIDE SEQUENCE</scope>
    <source>
        <strain evidence="2">CGMCC 4.7308</strain>
    </source>
</reference>
<gene>
    <name evidence="2" type="ORF">GCM10011594_40290</name>
</gene>
<dbReference type="RefSeq" id="WP_229674682.1">
    <property type="nucleotide sequence ID" value="NZ_BMNA01000015.1"/>
</dbReference>
<dbReference type="Gene3D" id="3.40.50.300">
    <property type="entry name" value="P-loop containing nucleotide triphosphate hydrolases"/>
    <property type="match status" value="1"/>
</dbReference>
<evidence type="ECO:0000313" key="2">
    <source>
        <dbReference type="EMBL" id="GGM16217.1"/>
    </source>
</evidence>
<dbReference type="EMBL" id="BMNA01000015">
    <property type="protein sequence ID" value="GGM16217.1"/>
    <property type="molecule type" value="Genomic_DNA"/>
</dbReference>
<proteinExistence type="predicted"/>
<dbReference type="PANTHER" id="PTHR13696:SF99">
    <property type="entry name" value="COBYRINIC ACID AC-DIAMIDE SYNTHASE"/>
    <property type="match status" value="1"/>
</dbReference>
<feature type="domain" description="AAA" evidence="1">
    <location>
        <begin position="14"/>
        <end position="193"/>
    </location>
</feature>